<feature type="compositionally biased region" description="Basic and acidic residues" evidence="1">
    <location>
        <begin position="253"/>
        <end position="262"/>
    </location>
</feature>
<feature type="domain" description="eCIS core" evidence="2">
    <location>
        <begin position="95"/>
        <end position="166"/>
    </location>
</feature>
<evidence type="ECO:0000313" key="4">
    <source>
        <dbReference type="Proteomes" id="UP000271554"/>
    </source>
</evidence>
<protein>
    <recommendedName>
        <fullName evidence="2">eCIS core domain-containing protein</fullName>
    </recommendedName>
</protein>
<sequence length="438" mass="45928">MHANDQAQTHEGMKSVRSAARTPGRGAVVPEGLAALHSSAGNAAVVQMLRQAGHAWAQDQHQHGAGCGHQQTEQASHPAVQRSAVHDVLRTTGRPLDDATRTDMESRLGADFSDVRIHNDSAAKASAAEVGARAYTSGSHVVIGDGGADKHTLAHELTHVIQQRRGPVAGTDNGSGLKVSDPSDRYEREAEANAHRVMAGAPSLQRSQSGGDRSGTQDVENAHSAPGTEIQRAKDTKSAKAAGKKTAQGSSRDQVDGPKQGDHLFNGLGDTVLKVIDDIAALDEGSPAALAAGGQSAAITALANLAQNAKVQRANHAFESAMAVKGGGSGRAGDTNSRSYGTFAGSMRTAVAELEYLYGWPDSPGAAVVLAVTTKQQLLDIIFDKDAHDRKEKENGVNKSAFKAWVTQTGNVMWELYVAYTDVLRAIHARSLEISNGQ</sequence>
<evidence type="ECO:0000256" key="1">
    <source>
        <dbReference type="SAM" id="MobiDB-lite"/>
    </source>
</evidence>
<dbReference type="EMBL" id="CP032698">
    <property type="protein sequence ID" value="AYG78795.1"/>
    <property type="molecule type" value="Genomic_DNA"/>
</dbReference>
<evidence type="ECO:0000313" key="3">
    <source>
        <dbReference type="EMBL" id="AYG78795.1"/>
    </source>
</evidence>
<accession>A0A387H4X0</accession>
<evidence type="ECO:0000259" key="2">
    <source>
        <dbReference type="Pfam" id="PF13699"/>
    </source>
</evidence>
<dbReference type="Pfam" id="PF13699">
    <property type="entry name" value="eCIS_core"/>
    <property type="match status" value="1"/>
</dbReference>
<reference evidence="3 4" key="1">
    <citation type="submission" date="2018-10" db="EMBL/GenBank/DDBJ databases">
        <title>Relationship between Morphology and Antimicrobial Activity in Streptomyces.</title>
        <authorList>
            <person name="Kang H.J."/>
            <person name="Kim S.B."/>
        </authorList>
    </citation>
    <scope>NUCLEOTIDE SEQUENCE [LARGE SCALE GENOMIC DNA]</scope>
    <source>
        <strain evidence="3 4">BH38</strain>
    </source>
</reference>
<dbReference type="AlphaFoldDB" id="A0A387H4X0"/>
<dbReference type="KEGG" id="shun:DWB77_00903"/>
<dbReference type="Proteomes" id="UP000271554">
    <property type="component" value="Chromosome"/>
</dbReference>
<gene>
    <name evidence="3" type="ORF">DWB77_00903</name>
</gene>
<feature type="compositionally biased region" description="Basic and acidic residues" evidence="1">
    <location>
        <begin position="181"/>
        <end position="194"/>
    </location>
</feature>
<dbReference type="InterPro" id="IPR025295">
    <property type="entry name" value="eCIS_core_dom"/>
</dbReference>
<proteinExistence type="predicted"/>
<dbReference type="RefSeq" id="WP_428985099.1">
    <property type="nucleotide sequence ID" value="NZ_CP032698.1"/>
</dbReference>
<keyword evidence="4" id="KW-1185">Reference proteome</keyword>
<feature type="compositionally biased region" description="Polar residues" evidence="1">
    <location>
        <begin position="204"/>
        <end position="219"/>
    </location>
</feature>
<feature type="region of interest" description="Disordered" evidence="1">
    <location>
        <begin position="161"/>
        <end position="263"/>
    </location>
</feature>
<feature type="region of interest" description="Disordered" evidence="1">
    <location>
        <begin position="1"/>
        <end position="24"/>
    </location>
</feature>
<name>A0A387H4X0_9ACTN</name>
<feature type="region of interest" description="Disordered" evidence="1">
    <location>
        <begin position="60"/>
        <end position="83"/>
    </location>
</feature>
<organism evidence="3 4">
    <name type="scientific">Streptomyces hundungensis</name>
    <dbReference type="NCBI Taxonomy" id="1077946"/>
    <lineage>
        <taxon>Bacteria</taxon>
        <taxon>Bacillati</taxon>
        <taxon>Actinomycetota</taxon>
        <taxon>Actinomycetes</taxon>
        <taxon>Kitasatosporales</taxon>
        <taxon>Streptomycetaceae</taxon>
        <taxon>Streptomyces</taxon>
    </lineage>
</organism>